<sequence length="351" mass="40055">MNNNSIDFNSIWKKKCKNIIQKSIYPAVKRIIVIGDIHGDYNMMIQLLKLGDLIDNNNKWIGKDTFVVQVGDQIDRCRPINEPCHNKYSTVNDEANDIQILLFLTNLHYQATQSGGAVFSLLGNHELMNVDGDYKYVSYEGLKNIDARRKLFLKGQPLANFLACTRHMILIIGSNLFTHAGLISEISENYGIESINQIMTLYLLNEIDKYNNPSIYDKIMKKHHNISSTVLSELFYNSSSPLWTRYYGNLPFNTNNNEDKLCNKNLNILKEIYKVDNIYVGHTPMLEKGITSVCNNKVWLTDFGASQAFDNLRNNNIKEAQVLEILNDGEIIRILKSVSLLSLSSTECTIL</sequence>
<proteinExistence type="predicted"/>
<name>A0A6C0H965_9ZZZZ</name>
<dbReference type="Pfam" id="PF00149">
    <property type="entry name" value="Metallophos"/>
    <property type="match status" value="1"/>
</dbReference>
<evidence type="ECO:0000259" key="1">
    <source>
        <dbReference type="Pfam" id="PF00149"/>
    </source>
</evidence>
<dbReference type="Gene3D" id="3.60.21.10">
    <property type="match status" value="1"/>
</dbReference>
<dbReference type="PANTHER" id="PTHR46546">
    <property type="entry name" value="SHEWANELLA-LIKE PROTEIN PHOSPHATASE 1"/>
    <property type="match status" value="1"/>
</dbReference>
<accession>A0A6C0H965</accession>
<dbReference type="SUPFAM" id="SSF56300">
    <property type="entry name" value="Metallo-dependent phosphatases"/>
    <property type="match status" value="1"/>
</dbReference>
<evidence type="ECO:0000313" key="2">
    <source>
        <dbReference type="EMBL" id="QHT76655.1"/>
    </source>
</evidence>
<feature type="domain" description="Calcineurin-like phosphoesterase" evidence="1">
    <location>
        <begin position="30"/>
        <end position="284"/>
    </location>
</feature>
<dbReference type="InterPro" id="IPR029052">
    <property type="entry name" value="Metallo-depent_PP-like"/>
</dbReference>
<dbReference type="PANTHER" id="PTHR46546:SF4">
    <property type="entry name" value="SHEWANELLA-LIKE PROTEIN PHOSPHATASE 1"/>
    <property type="match status" value="1"/>
</dbReference>
<protein>
    <recommendedName>
        <fullName evidence="1">Calcineurin-like phosphoesterase domain-containing protein</fullName>
    </recommendedName>
</protein>
<dbReference type="GO" id="GO:0016787">
    <property type="term" value="F:hydrolase activity"/>
    <property type="evidence" value="ECO:0007669"/>
    <property type="project" value="InterPro"/>
</dbReference>
<dbReference type="InterPro" id="IPR004843">
    <property type="entry name" value="Calcineurin-like_PHP"/>
</dbReference>
<organism evidence="2">
    <name type="scientific">viral metagenome</name>
    <dbReference type="NCBI Taxonomy" id="1070528"/>
    <lineage>
        <taxon>unclassified sequences</taxon>
        <taxon>metagenomes</taxon>
        <taxon>organismal metagenomes</taxon>
    </lineage>
</organism>
<dbReference type="AlphaFoldDB" id="A0A6C0H965"/>
<dbReference type="EMBL" id="MN739899">
    <property type="protein sequence ID" value="QHT76655.1"/>
    <property type="molecule type" value="Genomic_DNA"/>
</dbReference>
<reference evidence="2" key="1">
    <citation type="journal article" date="2020" name="Nature">
        <title>Giant virus diversity and host interactions through global metagenomics.</title>
        <authorList>
            <person name="Schulz F."/>
            <person name="Roux S."/>
            <person name="Paez-Espino D."/>
            <person name="Jungbluth S."/>
            <person name="Walsh D.A."/>
            <person name="Denef V.J."/>
            <person name="McMahon K.D."/>
            <person name="Konstantinidis K.T."/>
            <person name="Eloe-Fadrosh E.A."/>
            <person name="Kyrpides N.C."/>
            <person name="Woyke T."/>
        </authorList>
    </citation>
    <scope>NUCLEOTIDE SEQUENCE</scope>
    <source>
        <strain evidence="2">GVMAG-M-3300023179-82</strain>
    </source>
</reference>